<dbReference type="Proteomes" id="UP000327026">
    <property type="component" value="Segment"/>
</dbReference>
<reference evidence="1 2" key="1">
    <citation type="submission" date="2019-07" db="EMBL/GenBank/DDBJ databases">
        <authorList>
            <person name="Garlena R.A."/>
            <person name="Russell D.A."/>
            <person name="Pope W.H."/>
            <person name="Jacobs-Sera D."/>
            <person name="Hatfull G.F."/>
        </authorList>
    </citation>
    <scope>NUCLEOTIDE SEQUENCE [LARGE SCALE GENOMIC DNA]</scope>
</reference>
<evidence type="ECO:0000313" key="1">
    <source>
        <dbReference type="EMBL" id="QFG10390.1"/>
    </source>
</evidence>
<protein>
    <recommendedName>
        <fullName evidence="3">Head-to-tail connector protein</fullName>
    </recommendedName>
</protein>
<evidence type="ECO:0000313" key="2">
    <source>
        <dbReference type="Proteomes" id="UP000327026"/>
    </source>
</evidence>
<organism evidence="1 2">
    <name type="scientific">Mycobacterium phage Anthony</name>
    <dbReference type="NCBI Taxonomy" id="2599857"/>
    <lineage>
        <taxon>Viruses</taxon>
        <taxon>Duplodnaviria</taxon>
        <taxon>Heunggongvirae</taxon>
        <taxon>Uroviricota</taxon>
        <taxon>Caudoviricetes</taxon>
        <taxon>Anthonyvirus</taxon>
        <taxon>Anthonyvirus anthony</taxon>
    </lineage>
</organism>
<evidence type="ECO:0008006" key="3">
    <source>
        <dbReference type="Google" id="ProtNLM"/>
    </source>
</evidence>
<gene>
    <name evidence="1" type="primary">18</name>
    <name evidence="1" type="ORF">PBI_ANTHONY_18</name>
</gene>
<accession>A0A5J6THX8</accession>
<name>A0A5J6THX8_9CAUD</name>
<dbReference type="KEGG" id="vg:64871690"/>
<keyword evidence="2" id="KW-1185">Reference proteome</keyword>
<dbReference type="RefSeq" id="YP_010062054.1">
    <property type="nucleotide sequence ID" value="NC_054790.1"/>
</dbReference>
<dbReference type="EMBL" id="MN234188">
    <property type="protein sequence ID" value="QFG10390.1"/>
    <property type="molecule type" value="Genomic_DNA"/>
</dbReference>
<sequence>MIVVGGRVIDPDRCNHAEDADPSECVCYHDWRVHWGNVDRQGS</sequence>
<proteinExistence type="predicted"/>
<dbReference type="GeneID" id="64871690"/>